<organism evidence="2">
    <name type="scientific">Siphoviridae sp. ctpbe1</name>
    <dbReference type="NCBI Taxonomy" id="2826466"/>
    <lineage>
        <taxon>Viruses</taxon>
        <taxon>Duplodnaviria</taxon>
        <taxon>Heunggongvirae</taxon>
        <taxon>Uroviricota</taxon>
        <taxon>Caudoviricetes</taxon>
    </lineage>
</organism>
<reference evidence="2" key="1">
    <citation type="journal article" date="2021" name="Proc. Natl. Acad. Sci. U.S.A.">
        <title>A Catalog of Tens of Thousands of Viruses from Human Metagenomes Reveals Hidden Associations with Chronic Diseases.</title>
        <authorList>
            <person name="Tisza M.J."/>
            <person name="Buck C.B."/>
        </authorList>
    </citation>
    <scope>NUCLEOTIDE SEQUENCE</scope>
    <source>
        <strain evidence="2">Ctpbe1</strain>
    </source>
</reference>
<proteinExistence type="predicted"/>
<dbReference type="InterPro" id="IPR045942">
    <property type="entry name" value="DUF6362"/>
</dbReference>
<evidence type="ECO:0000313" key="2">
    <source>
        <dbReference type="EMBL" id="DAD96390.1"/>
    </source>
</evidence>
<evidence type="ECO:0000259" key="1">
    <source>
        <dbReference type="Pfam" id="PF19889"/>
    </source>
</evidence>
<accession>A0A8S5NNS6</accession>
<name>A0A8S5NNS6_9CAUD</name>
<sequence>MVKMSRKELLERFEEAVYTAKRLPPIIIPGCKAVWPDIIYTPLEILQQEKRPIKLRPSSEQLSRLDEVLSWTPLLTELERKLIWYKAQRKPWKFICTVLGISRSSANDKLNKALDYLSDKIEQL</sequence>
<dbReference type="Pfam" id="PF19889">
    <property type="entry name" value="DUF6362"/>
    <property type="match status" value="1"/>
</dbReference>
<feature type="domain" description="DUF6362" evidence="1">
    <location>
        <begin position="21"/>
        <end position="115"/>
    </location>
</feature>
<dbReference type="EMBL" id="BK015216">
    <property type="protein sequence ID" value="DAD96390.1"/>
    <property type="molecule type" value="Genomic_DNA"/>
</dbReference>
<protein>
    <submittedName>
        <fullName evidence="2">Antitermination protein Q</fullName>
    </submittedName>
</protein>